<evidence type="ECO:0000256" key="5">
    <source>
        <dbReference type="ARBA" id="ARBA00023033"/>
    </source>
</evidence>
<reference evidence="7 9" key="1">
    <citation type="submission" date="2015-09" db="EMBL/GenBank/DDBJ databases">
        <title>Identification and resolution of microdiversity through metagenomic sequencing of parallel consortia.</title>
        <authorList>
            <person name="Nelson W.C."/>
            <person name="Romine M.F."/>
            <person name="Lindemann S.R."/>
        </authorList>
    </citation>
    <scope>NUCLEOTIDE SEQUENCE [LARGE SCALE GENOMIC DNA]</scope>
    <source>
        <strain evidence="7">HL-109</strain>
    </source>
</reference>
<gene>
    <name evidence="8" type="ORF">GA0071312_2954</name>
    <name evidence="7" type="ORF">HLUCCO17_06955</name>
</gene>
<dbReference type="InterPro" id="IPR050493">
    <property type="entry name" value="FAD-dep_Monooxygenase_BioMet"/>
</dbReference>
<dbReference type="SUPFAM" id="SSF54373">
    <property type="entry name" value="FAD-linked reductases, C-terminal domain"/>
    <property type="match status" value="1"/>
</dbReference>
<evidence type="ECO:0000256" key="3">
    <source>
        <dbReference type="ARBA" id="ARBA00022827"/>
    </source>
</evidence>
<dbReference type="Proteomes" id="UP000050497">
    <property type="component" value="Unassembled WGS sequence"/>
</dbReference>
<evidence type="ECO:0000313" key="9">
    <source>
        <dbReference type="Proteomes" id="UP000050497"/>
    </source>
</evidence>
<dbReference type="Gene3D" id="3.50.50.60">
    <property type="entry name" value="FAD/NAD(P)-binding domain"/>
    <property type="match status" value="1"/>
</dbReference>
<keyword evidence="10" id="KW-1185">Reference proteome</keyword>
<dbReference type="EC" id="1.14.13.1" evidence="7"/>
<organism evidence="7 9">
    <name type="scientific">Saliniramus fredricksonii</name>
    <dbReference type="NCBI Taxonomy" id="1653334"/>
    <lineage>
        <taxon>Bacteria</taxon>
        <taxon>Pseudomonadati</taxon>
        <taxon>Pseudomonadota</taxon>
        <taxon>Alphaproteobacteria</taxon>
        <taxon>Hyphomicrobiales</taxon>
        <taxon>Salinarimonadaceae</taxon>
        <taxon>Saliniramus</taxon>
    </lineage>
</organism>
<dbReference type="PATRIC" id="fig|1653334.4.peg.2467"/>
<name>A0A0N8KEH7_9HYPH</name>
<dbReference type="RefSeq" id="WP_074445561.1">
    <property type="nucleotide sequence ID" value="NZ_FMBM01000002.1"/>
</dbReference>
<comment type="caution">
    <text evidence="7">The sequence shown here is derived from an EMBL/GenBank/DDBJ whole genome shotgun (WGS) entry which is preliminary data.</text>
</comment>
<dbReference type="PRINTS" id="PR00420">
    <property type="entry name" value="RNGMNOXGNASE"/>
</dbReference>
<evidence type="ECO:0000313" key="8">
    <source>
        <dbReference type="EMBL" id="SCC81980.1"/>
    </source>
</evidence>
<dbReference type="GO" id="GO:0071949">
    <property type="term" value="F:FAD binding"/>
    <property type="evidence" value="ECO:0007669"/>
    <property type="project" value="InterPro"/>
</dbReference>
<dbReference type="Proteomes" id="UP000182800">
    <property type="component" value="Unassembled WGS sequence"/>
</dbReference>
<dbReference type="EMBL" id="LJSX01000008">
    <property type="protein sequence ID" value="KPQ11370.1"/>
    <property type="molecule type" value="Genomic_DNA"/>
</dbReference>
<reference evidence="8 10" key="2">
    <citation type="submission" date="2016-08" db="EMBL/GenBank/DDBJ databases">
        <authorList>
            <person name="Varghese N."/>
            <person name="Submissions Spin"/>
        </authorList>
    </citation>
    <scope>NUCLEOTIDE SEQUENCE [LARGE SCALE GENOMIC DNA]</scope>
    <source>
        <strain evidence="8 10">HL-109</strain>
    </source>
</reference>
<feature type="domain" description="FAD-binding" evidence="6">
    <location>
        <begin position="5"/>
        <end position="348"/>
    </location>
</feature>
<sequence length="393" mass="42503">MSLHDVTVIGAGIGGLTAALALSRIGRQVTLVERRTGFTEVGAGLQLSPNATRILGDLGLGQALARQACEPQRVVVRAVRSGREIGEVAQGAYMRERFGTPNYVIHRADLQTILLDAVRAQPNIRLLMGRTLEHLDQQDGHVGLGFTRSGAKREDMTSTLVIGADGAWSKTRPLIGDPRVPAFQGYVAWRATIARKDAPPELAGEETGLWLGPQGHIVHYPVSAGRKLNIVAIRRQPKAAIGWSEPGERAELLAAFAGAARPLQGLLAAPQEWLLWSLHDLSVGALARERVALLGDAAHPVLPFMAQGAAMAIEDAAIMGSALADMPHKPVDALNRYAKLRFQRVRRIQATARRNGRVYHAGLLAGLGRDLVMRKLGAEGMAERYSWIYGWKP</sequence>
<dbReference type="OrthoDB" id="4230779at2"/>
<evidence type="ECO:0000256" key="1">
    <source>
        <dbReference type="ARBA" id="ARBA00001974"/>
    </source>
</evidence>
<dbReference type="AlphaFoldDB" id="A0A0N8KEH7"/>
<keyword evidence="4 7" id="KW-0560">Oxidoreductase</keyword>
<protein>
    <submittedName>
        <fullName evidence="7">Salicylate hydroxylase</fullName>
        <ecNumber evidence="7">1.14.13.1</ecNumber>
    </submittedName>
</protein>
<dbReference type="EMBL" id="FMBM01000002">
    <property type="protein sequence ID" value="SCC81980.1"/>
    <property type="molecule type" value="Genomic_DNA"/>
</dbReference>
<dbReference type="InterPro" id="IPR036188">
    <property type="entry name" value="FAD/NAD-bd_sf"/>
</dbReference>
<dbReference type="STRING" id="1653334.GA0071312_2954"/>
<dbReference type="GO" id="GO:0018658">
    <property type="term" value="F:salicylate 1-monooxygenase activity"/>
    <property type="evidence" value="ECO:0007669"/>
    <property type="project" value="UniProtKB-EC"/>
</dbReference>
<dbReference type="PANTHER" id="PTHR13789:SF318">
    <property type="entry name" value="GERANYLGERANYL DIPHOSPHATE REDUCTASE"/>
    <property type="match status" value="1"/>
</dbReference>
<proteinExistence type="predicted"/>
<dbReference type="Pfam" id="PF01494">
    <property type="entry name" value="FAD_binding_3"/>
    <property type="match status" value="1"/>
</dbReference>
<keyword evidence="5" id="KW-0503">Monooxygenase</keyword>
<accession>A0A0N8KEH7</accession>
<evidence type="ECO:0000256" key="4">
    <source>
        <dbReference type="ARBA" id="ARBA00023002"/>
    </source>
</evidence>
<evidence type="ECO:0000313" key="7">
    <source>
        <dbReference type="EMBL" id="KPQ11370.1"/>
    </source>
</evidence>
<dbReference type="PANTHER" id="PTHR13789">
    <property type="entry name" value="MONOOXYGENASE"/>
    <property type="match status" value="1"/>
</dbReference>
<keyword evidence="3" id="KW-0274">FAD</keyword>
<keyword evidence="2" id="KW-0285">Flavoprotein</keyword>
<dbReference type="SUPFAM" id="SSF51905">
    <property type="entry name" value="FAD/NAD(P)-binding domain"/>
    <property type="match status" value="1"/>
</dbReference>
<evidence type="ECO:0000256" key="2">
    <source>
        <dbReference type="ARBA" id="ARBA00022630"/>
    </source>
</evidence>
<evidence type="ECO:0000259" key="6">
    <source>
        <dbReference type="Pfam" id="PF01494"/>
    </source>
</evidence>
<comment type="cofactor">
    <cofactor evidence="1">
        <name>FAD</name>
        <dbReference type="ChEBI" id="CHEBI:57692"/>
    </cofactor>
</comment>
<evidence type="ECO:0000313" key="10">
    <source>
        <dbReference type="Proteomes" id="UP000182800"/>
    </source>
</evidence>
<dbReference type="InterPro" id="IPR002938">
    <property type="entry name" value="FAD-bd"/>
</dbReference>